<keyword evidence="2" id="KW-0472">Membrane</keyword>
<comment type="caution">
    <text evidence="4">The sequence shown here is derived from an EMBL/GenBank/DDBJ whole genome shotgun (WGS) entry which is preliminary data.</text>
</comment>
<gene>
    <name evidence="4" type="ORF">HD556DRAFT_1539149</name>
</gene>
<keyword evidence="5" id="KW-1185">Reference proteome</keyword>
<feature type="transmembrane region" description="Helical" evidence="2">
    <location>
        <begin position="95"/>
        <end position="117"/>
    </location>
</feature>
<dbReference type="EMBL" id="JABBWE010000079">
    <property type="protein sequence ID" value="KAG1787442.1"/>
    <property type="molecule type" value="Genomic_DNA"/>
</dbReference>
<dbReference type="AlphaFoldDB" id="A0A9P7ADX3"/>
<feature type="transmembrane region" description="Helical" evidence="2">
    <location>
        <begin position="255"/>
        <end position="275"/>
    </location>
</feature>
<protein>
    <recommendedName>
        <fullName evidence="3">DUF6534 domain-containing protein</fullName>
    </recommendedName>
</protein>
<feature type="domain" description="DUF6534" evidence="3">
    <location>
        <begin position="192"/>
        <end position="279"/>
    </location>
</feature>
<feature type="compositionally biased region" description="Polar residues" evidence="1">
    <location>
        <begin position="315"/>
        <end position="328"/>
    </location>
</feature>
<keyword evidence="2" id="KW-1133">Transmembrane helix</keyword>
<accession>A0A9P7ADX3</accession>
<dbReference type="InterPro" id="IPR045339">
    <property type="entry name" value="DUF6534"/>
</dbReference>
<evidence type="ECO:0000256" key="1">
    <source>
        <dbReference type="SAM" id="MobiDB-lite"/>
    </source>
</evidence>
<evidence type="ECO:0000313" key="4">
    <source>
        <dbReference type="EMBL" id="KAG1787442.1"/>
    </source>
</evidence>
<dbReference type="Proteomes" id="UP000719766">
    <property type="component" value="Unassembled WGS sequence"/>
</dbReference>
<dbReference type="PANTHER" id="PTHR40465:SF1">
    <property type="entry name" value="DUF6534 DOMAIN-CONTAINING PROTEIN"/>
    <property type="match status" value="1"/>
</dbReference>
<dbReference type="GeneID" id="64603471"/>
<reference evidence="4" key="1">
    <citation type="journal article" date="2020" name="New Phytol.">
        <title>Comparative genomics reveals dynamic genome evolution in host specialist ectomycorrhizal fungi.</title>
        <authorList>
            <person name="Lofgren L.A."/>
            <person name="Nguyen N.H."/>
            <person name="Vilgalys R."/>
            <person name="Ruytinx J."/>
            <person name="Liao H.L."/>
            <person name="Branco S."/>
            <person name="Kuo A."/>
            <person name="LaButti K."/>
            <person name="Lipzen A."/>
            <person name="Andreopoulos W."/>
            <person name="Pangilinan J."/>
            <person name="Riley R."/>
            <person name="Hundley H."/>
            <person name="Na H."/>
            <person name="Barry K."/>
            <person name="Grigoriev I.V."/>
            <person name="Stajich J.E."/>
            <person name="Kennedy P.G."/>
        </authorList>
    </citation>
    <scope>NUCLEOTIDE SEQUENCE</scope>
    <source>
        <strain evidence="4">S12</strain>
    </source>
</reference>
<feature type="transmembrane region" description="Helical" evidence="2">
    <location>
        <begin position="225"/>
        <end position="249"/>
    </location>
</feature>
<feature type="compositionally biased region" description="Basic and acidic residues" evidence="1">
    <location>
        <begin position="329"/>
        <end position="341"/>
    </location>
</feature>
<evidence type="ECO:0000313" key="5">
    <source>
        <dbReference type="Proteomes" id="UP000719766"/>
    </source>
</evidence>
<dbReference type="RefSeq" id="XP_041154792.1">
    <property type="nucleotide sequence ID" value="XM_041309707.1"/>
</dbReference>
<feature type="transmembrane region" description="Helical" evidence="2">
    <location>
        <begin position="370"/>
        <end position="391"/>
    </location>
</feature>
<feature type="region of interest" description="Disordered" evidence="1">
    <location>
        <begin position="314"/>
        <end position="348"/>
    </location>
</feature>
<dbReference type="PANTHER" id="PTHR40465">
    <property type="entry name" value="CHROMOSOME 1, WHOLE GENOME SHOTGUN SEQUENCE"/>
    <property type="match status" value="1"/>
</dbReference>
<evidence type="ECO:0000256" key="2">
    <source>
        <dbReference type="SAM" id="Phobius"/>
    </source>
</evidence>
<dbReference type="Pfam" id="PF20152">
    <property type="entry name" value="DUF6534"/>
    <property type="match status" value="1"/>
</dbReference>
<organism evidence="4 5">
    <name type="scientific">Suillus plorans</name>
    <dbReference type="NCBI Taxonomy" id="116603"/>
    <lineage>
        <taxon>Eukaryota</taxon>
        <taxon>Fungi</taxon>
        <taxon>Dikarya</taxon>
        <taxon>Basidiomycota</taxon>
        <taxon>Agaricomycotina</taxon>
        <taxon>Agaricomycetes</taxon>
        <taxon>Agaricomycetidae</taxon>
        <taxon>Boletales</taxon>
        <taxon>Suillineae</taxon>
        <taxon>Suillaceae</taxon>
        <taxon>Suillus</taxon>
    </lineage>
</organism>
<feature type="transmembrane region" description="Helical" evidence="2">
    <location>
        <begin position="183"/>
        <end position="205"/>
    </location>
</feature>
<name>A0A9P7ADX3_9AGAM</name>
<proteinExistence type="predicted"/>
<keyword evidence="2" id="KW-0812">Transmembrane</keyword>
<dbReference type="OrthoDB" id="3046149at2759"/>
<sequence length="411" mass="45453">MSDPGSPSPAEVENLVVLFVGFAFATFLYGLTFFQMYIYFSRYSNDYTWTKILVGTLFVLDTTSTCLVSDLLYHYLVTMFDVTMDVLYATPTFCIQYLLLVILAPIAQLFFASRLYTVCGGPTSITSRFVGTVVLFCAFIAFVFGLTSVGQFFQQRQLSTFASPSMAVSVLVNQEDSYPELQIIAGISQGFAALANIIIFIAMCWSLRPARYPDMLQPEGVVENLVVLFVGRGLGLAIIQLAYLGTFVASPGKPYWIAIQMVTPRIYANIVLGLLTTREVKHGVGLNEEDTLSDRHDSQNDAFQGSLRFRDRKATQQSSTFSQQGENSRSTEIEEASKSYPDDQNSTSPDLCRGKLVMIRNLRFAGRTPIDIIVLIVAVVPPALAFVAFAARTHLYHIAVGATVDSVHTLH</sequence>
<evidence type="ECO:0000259" key="3">
    <source>
        <dbReference type="Pfam" id="PF20152"/>
    </source>
</evidence>
<feature type="transmembrane region" description="Helical" evidence="2">
    <location>
        <begin position="52"/>
        <end position="75"/>
    </location>
</feature>
<feature type="transmembrane region" description="Helical" evidence="2">
    <location>
        <begin position="129"/>
        <end position="153"/>
    </location>
</feature>
<feature type="transmembrane region" description="Helical" evidence="2">
    <location>
        <begin position="15"/>
        <end position="40"/>
    </location>
</feature>